<dbReference type="PROSITE" id="PS01278">
    <property type="entry name" value="MTTASE_RADICAL"/>
    <property type="match status" value="1"/>
</dbReference>
<dbReference type="PANTHER" id="PTHR11918">
    <property type="entry name" value="RADICAL SAM PROTEINS"/>
    <property type="match status" value="1"/>
</dbReference>
<dbReference type="GO" id="GO:0051539">
    <property type="term" value="F:4 iron, 4 sulfur cluster binding"/>
    <property type="evidence" value="ECO:0007669"/>
    <property type="project" value="UniProtKB-KW"/>
</dbReference>
<reference evidence="11 12" key="1">
    <citation type="submission" date="2018-05" db="EMBL/GenBank/DDBJ databases">
        <title>Genomic Encyclopedia of Type Strains, Phase IV (KMG-IV): sequencing the most valuable type-strain genomes for metagenomic binning, comparative biology and taxonomic classification.</title>
        <authorList>
            <person name="Goeker M."/>
        </authorList>
    </citation>
    <scope>NUCLEOTIDE SEQUENCE [LARGE SCALE GENOMIC DNA]</scope>
    <source>
        <strain evidence="11 12">DSM 25350</strain>
    </source>
</reference>
<evidence type="ECO:0000256" key="8">
    <source>
        <dbReference type="ARBA" id="ARBA00023014"/>
    </source>
</evidence>
<dbReference type="OrthoDB" id="9805215at2"/>
<dbReference type="InterPro" id="IPR005839">
    <property type="entry name" value="Methylthiotransferase"/>
</dbReference>
<keyword evidence="2" id="KW-0004">4Fe-4S</keyword>
<dbReference type="PROSITE" id="PS51918">
    <property type="entry name" value="RADICAL_SAM"/>
    <property type="match status" value="1"/>
</dbReference>
<keyword evidence="3" id="KW-0963">Cytoplasm</keyword>
<keyword evidence="12" id="KW-1185">Reference proteome</keyword>
<evidence type="ECO:0000256" key="1">
    <source>
        <dbReference type="ARBA" id="ARBA00001966"/>
    </source>
</evidence>
<dbReference type="GO" id="GO:0035598">
    <property type="term" value="F:tRNA (N(6)-L-threonylcarbamoyladenosine(37)-C(2))-methylthiotransferase activity"/>
    <property type="evidence" value="ECO:0007669"/>
    <property type="project" value="TreeGrafter"/>
</dbReference>
<dbReference type="Proteomes" id="UP000245790">
    <property type="component" value="Unassembled WGS sequence"/>
</dbReference>
<dbReference type="PANTHER" id="PTHR11918:SF45">
    <property type="entry name" value="THREONYLCARBAMOYLADENOSINE TRNA METHYLTHIOTRANSFERASE"/>
    <property type="match status" value="1"/>
</dbReference>
<dbReference type="Pfam" id="PF04055">
    <property type="entry name" value="Radical_SAM"/>
    <property type="match status" value="1"/>
</dbReference>
<gene>
    <name evidence="11" type="ORF">C8D97_101281</name>
</gene>
<dbReference type="NCBIfam" id="TIGR00089">
    <property type="entry name" value="MiaB/RimO family radical SAM methylthiotransferase"/>
    <property type="match status" value="1"/>
</dbReference>
<dbReference type="InterPro" id="IPR013848">
    <property type="entry name" value="Methylthiotransferase_N"/>
</dbReference>
<dbReference type="InterPro" id="IPR007197">
    <property type="entry name" value="rSAM"/>
</dbReference>
<evidence type="ECO:0000256" key="6">
    <source>
        <dbReference type="ARBA" id="ARBA00022723"/>
    </source>
</evidence>
<dbReference type="InterPro" id="IPR020612">
    <property type="entry name" value="Methylthiotransferase_CS"/>
</dbReference>
<dbReference type="SFLD" id="SFLDG01082">
    <property type="entry name" value="B12-binding_domain_containing"/>
    <property type="match status" value="1"/>
</dbReference>
<dbReference type="FunFam" id="3.80.30.20:FF:000001">
    <property type="entry name" value="tRNA-2-methylthio-N(6)-dimethylallyladenosine synthase 2"/>
    <property type="match status" value="1"/>
</dbReference>
<sequence length="446" mass="50203">MSKVFLTALGCRLNEAELQRWAQEYQTIGYSITQSADDAQVMVVNTCAVTGEAARKSRQVIRKHHRKNPAAKMIVTGCYASLEEQKANDILGVDLVVPNTEKDQLVAQTQAVLDVPTMPAMATDPGEPALFARNKERAFIKVQDGCRYRCTFCIVTVARGDERSRTPESIIDEVNQHVAEGVQEIVIAGVHVGGYGSDIDCDLFTLVQRILDETEIPRIRFASVEPWDLPENFFTLFENKRVMPHMHLPLQSGADSVLRRMARRCKTEEFERLVTQARQHIPEFNVTTDIIVGFPGETDEEFQTSLDYIKKVGFGHIHIFAYSPREGTKAARLPNHIDKDIKKQRSHQLHQLADELKKQEMQQQIGQTVDVMWEGNAHQQDSGDYRFIGHTPNYHRIFVDLPASYNIANQILSTRIVACDDLMLRGEVDLSKANKTGASIAVSVQG</sequence>
<organism evidence="11 12">
    <name type="scientific">Pleionea mediterranea</name>
    <dbReference type="NCBI Taxonomy" id="523701"/>
    <lineage>
        <taxon>Bacteria</taxon>
        <taxon>Pseudomonadati</taxon>
        <taxon>Pseudomonadota</taxon>
        <taxon>Gammaproteobacteria</taxon>
        <taxon>Oceanospirillales</taxon>
        <taxon>Pleioneaceae</taxon>
        <taxon>Pleionea</taxon>
    </lineage>
</organism>
<dbReference type="Gene3D" id="3.80.30.20">
    <property type="entry name" value="tm_1862 like domain"/>
    <property type="match status" value="1"/>
</dbReference>
<keyword evidence="5" id="KW-0949">S-adenosyl-L-methionine</keyword>
<accession>A0A316G1D4</accession>
<keyword evidence="4 11" id="KW-0808">Transferase</keyword>
<evidence type="ECO:0000259" key="9">
    <source>
        <dbReference type="PROSITE" id="PS51449"/>
    </source>
</evidence>
<keyword evidence="8" id="KW-0411">Iron-sulfur</keyword>
<dbReference type="SMART" id="SM00729">
    <property type="entry name" value="Elp3"/>
    <property type="match status" value="1"/>
</dbReference>
<keyword evidence="6" id="KW-0479">Metal-binding</keyword>
<dbReference type="AlphaFoldDB" id="A0A316G1D4"/>
<proteinExistence type="predicted"/>
<dbReference type="InterPro" id="IPR006467">
    <property type="entry name" value="MiaB-like_bact"/>
</dbReference>
<dbReference type="SUPFAM" id="SSF102114">
    <property type="entry name" value="Radical SAM enzymes"/>
    <property type="match status" value="1"/>
</dbReference>
<dbReference type="Gene3D" id="3.40.50.12160">
    <property type="entry name" value="Methylthiotransferase, N-terminal domain"/>
    <property type="match status" value="1"/>
</dbReference>
<evidence type="ECO:0000256" key="4">
    <source>
        <dbReference type="ARBA" id="ARBA00022679"/>
    </source>
</evidence>
<dbReference type="InterPro" id="IPR023404">
    <property type="entry name" value="rSAM_horseshoe"/>
</dbReference>
<comment type="caution">
    <text evidence="11">The sequence shown here is derived from an EMBL/GenBank/DDBJ whole genome shotgun (WGS) entry which is preliminary data.</text>
</comment>
<protein>
    <submittedName>
        <fullName evidence="11">Threonylcarbamoyladenosine tRNA methylthiotransferase MtaB</fullName>
    </submittedName>
</protein>
<dbReference type="InterPro" id="IPR006638">
    <property type="entry name" value="Elp3/MiaA/NifB-like_rSAM"/>
</dbReference>
<evidence type="ECO:0000313" key="12">
    <source>
        <dbReference type="Proteomes" id="UP000245790"/>
    </source>
</evidence>
<dbReference type="Pfam" id="PF00919">
    <property type="entry name" value="UPF0004"/>
    <property type="match status" value="1"/>
</dbReference>
<evidence type="ECO:0000313" key="11">
    <source>
        <dbReference type="EMBL" id="PWK54433.1"/>
    </source>
</evidence>
<evidence type="ECO:0000256" key="2">
    <source>
        <dbReference type="ARBA" id="ARBA00022485"/>
    </source>
</evidence>
<evidence type="ECO:0000256" key="3">
    <source>
        <dbReference type="ARBA" id="ARBA00022490"/>
    </source>
</evidence>
<dbReference type="PROSITE" id="PS51449">
    <property type="entry name" value="MTTASE_N"/>
    <property type="match status" value="1"/>
</dbReference>
<dbReference type="InterPro" id="IPR058240">
    <property type="entry name" value="rSAM_sf"/>
</dbReference>
<evidence type="ECO:0000256" key="5">
    <source>
        <dbReference type="ARBA" id="ARBA00022691"/>
    </source>
</evidence>
<dbReference type="EMBL" id="QGGU01000001">
    <property type="protein sequence ID" value="PWK54433.1"/>
    <property type="molecule type" value="Genomic_DNA"/>
</dbReference>
<feature type="domain" description="MTTase N-terminal" evidence="9">
    <location>
        <begin position="2"/>
        <end position="114"/>
    </location>
</feature>
<keyword evidence="7" id="KW-0408">Iron</keyword>
<dbReference type="NCBIfam" id="TIGR01579">
    <property type="entry name" value="MiaB-like-C"/>
    <property type="match status" value="1"/>
</dbReference>
<dbReference type="SFLD" id="SFLDG01061">
    <property type="entry name" value="methylthiotransferase"/>
    <property type="match status" value="1"/>
</dbReference>
<feature type="domain" description="Radical SAM core" evidence="10">
    <location>
        <begin position="132"/>
        <end position="359"/>
    </location>
</feature>
<dbReference type="SFLD" id="SFLDS00029">
    <property type="entry name" value="Radical_SAM"/>
    <property type="match status" value="1"/>
</dbReference>
<name>A0A316G1D4_9GAMM</name>
<dbReference type="CDD" id="cd01335">
    <property type="entry name" value="Radical_SAM"/>
    <property type="match status" value="1"/>
</dbReference>
<evidence type="ECO:0000256" key="7">
    <source>
        <dbReference type="ARBA" id="ARBA00023004"/>
    </source>
</evidence>
<dbReference type="InterPro" id="IPR038135">
    <property type="entry name" value="Methylthiotransferase_N_sf"/>
</dbReference>
<evidence type="ECO:0000259" key="10">
    <source>
        <dbReference type="PROSITE" id="PS51918"/>
    </source>
</evidence>
<dbReference type="RefSeq" id="WP_109761548.1">
    <property type="nucleotide sequence ID" value="NZ_QGGU01000001.1"/>
</dbReference>
<comment type="cofactor">
    <cofactor evidence="1">
        <name>[4Fe-4S] cluster</name>
        <dbReference type="ChEBI" id="CHEBI:49883"/>
    </cofactor>
</comment>
<dbReference type="GO" id="GO:0046872">
    <property type="term" value="F:metal ion binding"/>
    <property type="evidence" value="ECO:0007669"/>
    <property type="project" value="UniProtKB-KW"/>
</dbReference>